<dbReference type="EMBL" id="CP014774">
    <property type="protein sequence ID" value="ANB54714.1"/>
    <property type="molecule type" value="Genomic_DNA"/>
</dbReference>
<name>A0A161HWB9_AERVE</name>
<evidence type="ECO:0000313" key="1">
    <source>
        <dbReference type="EMBL" id="ANB54714.1"/>
    </source>
</evidence>
<organism evidence="4 8">
    <name type="scientific">Aeromonas veronii</name>
    <dbReference type="NCBI Taxonomy" id="654"/>
    <lineage>
        <taxon>Bacteria</taxon>
        <taxon>Pseudomonadati</taxon>
        <taxon>Pseudomonadota</taxon>
        <taxon>Gammaproteobacteria</taxon>
        <taxon>Aeromonadales</taxon>
        <taxon>Aeromonadaceae</taxon>
        <taxon>Aeromonas</taxon>
    </lineage>
</organism>
<reference evidence="1 5" key="1">
    <citation type="journal article" date="2016" name="J. Clin. Microbiol.">
        <title>Detection and Whole-Genome Sequencing of Carbapenemase-Producing Aeromonas hydrophila Isolates from Routine Perirectal Surveillance Culture.</title>
        <authorList>
            <person name="Hughes H.Y."/>
            <person name="Conlan S.P."/>
            <person name="Lau A.F."/>
            <person name="Dekker J.P."/>
            <person name="Michelin A.V."/>
            <person name="Youn J.H."/>
            <person name="Henderson D.K."/>
            <person name="Frank K.M."/>
            <person name="Segre J.A."/>
            <person name="Palmore T.N."/>
        </authorList>
    </citation>
    <scope>NUCLEOTIDE SEQUENCE [LARGE SCALE GENOMIC DNA]</scope>
    <source>
        <strain evidence="1 5">AVNIH1</strain>
    </source>
</reference>
<dbReference type="SUPFAM" id="SSF51905">
    <property type="entry name" value="FAD/NAD(P)-binding domain"/>
    <property type="match status" value="1"/>
</dbReference>
<evidence type="ECO:0000313" key="8">
    <source>
        <dbReference type="Proteomes" id="UP000439123"/>
    </source>
</evidence>
<protein>
    <submittedName>
        <fullName evidence="2">NAD(P)/FAD-dependent oxidoreductase</fullName>
    </submittedName>
    <submittedName>
        <fullName evidence="4">Spermidine dehydrogenase</fullName>
    </submittedName>
</protein>
<reference evidence="3 7" key="3">
    <citation type="submission" date="2019-04" db="EMBL/GenBank/DDBJ databases">
        <title>Comparative genomics of Aeromonas veronii strains pathogenic to fish.</title>
        <authorList>
            <person name="Cascarano M.C."/>
            <person name="Smyrli M."/>
            <person name="Katharios P."/>
        </authorList>
    </citation>
    <scope>NUCLEOTIDE SEQUENCE [LARGE SCALE GENOMIC DNA]</scope>
    <source>
        <strain evidence="3 7">XU1</strain>
    </source>
</reference>
<dbReference type="AlphaFoldDB" id="A0A161HWB9"/>
<accession>A0A161HWB9</accession>
<dbReference type="Proteomes" id="UP000439123">
    <property type="component" value="Unassembled WGS sequence"/>
</dbReference>
<dbReference type="EMBL" id="RAWX01000001">
    <property type="protein sequence ID" value="RKJ91093.1"/>
    <property type="molecule type" value="Genomic_DNA"/>
</dbReference>
<evidence type="ECO:0000313" key="6">
    <source>
        <dbReference type="Proteomes" id="UP000281725"/>
    </source>
</evidence>
<dbReference type="Proteomes" id="UP000281725">
    <property type="component" value="Unassembled WGS sequence"/>
</dbReference>
<reference evidence="2 6" key="2">
    <citation type="submission" date="2018-09" db="EMBL/GenBank/DDBJ databases">
        <title>Genome sequencing of Aeromonas veronii MS-17-88.</title>
        <authorList>
            <person name="Tekedar H.C."/>
            <person name="Arick M.A."/>
            <person name="Hsu C.-Y."/>
            <person name="Thrash A."/>
            <person name="Karsi A."/>
            <person name="Lawrence M.L."/>
            <person name="Abdelhamed H."/>
        </authorList>
    </citation>
    <scope>NUCLEOTIDE SEQUENCE [LARGE SCALE GENOMIC DNA]</scope>
    <source>
        <strain evidence="2 6">MS 17-88</strain>
    </source>
</reference>
<accession>A0A318DUC9</accession>
<dbReference type="EMBL" id="CABWLC010000012">
    <property type="protein sequence ID" value="VXA85289.1"/>
    <property type="molecule type" value="Genomic_DNA"/>
</dbReference>
<dbReference type="Proteomes" id="UP000076809">
    <property type="component" value="Chromosome"/>
</dbReference>
<dbReference type="PROSITE" id="PS51318">
    <property type="entry name" value="TAT"/>
    <property type="match status" value="1"/>
</dbReference>
<proteinExistence type="predicted"/>
<evidence type="ECO:0000313" key="4">
    <source>
        <dbReference type="EMBL" id="VXA85289.1"/>
    </source>
</evidence>
<evidence type="ECO:0000313" key="7">
    <source>
        <dbReference type="Proteomes" id="UP000309618"/>
    </source>
</evidence>
<evidence type="ECO:0000313" key="3">
    <source>
        <dbReference type="EMBL" id="THJ46175.1"/>
    </source>
</evidence>
<dbReference type="RefSeq" id="WP_043821315.1">
    <property type="nucleotide sequence ID" value="NZ_CAAKNL010000037.1"/>
</dbReference>
<dbReference type="Gene3D" id="3.50.50.60">
    <property type="entry name" value="FAD/NAD(P)-binding domain"/>
    <property type="match status" value="1"/>
</dbReference>
<dbReference type="STRING" id="654.AMS64_12895"/>
<dbReference type="InterPro" id="IPR036188">
    <property type="entry name" value="FAD/NAD-bd_sf"/>
</dbReference>
<dbReference type="Proteomes" id="UP000309618">
    <property type="component" value="Unassembled WGS sequence"/>
</dbReference>
<accession>A0A653L0Y1</accession>
<dbReference type="Pfam" id="PF13450">
    <property type="entry name" value="NAD_binding_8"/>
    <property type="match status" value="1"/>
</dbReference>
<gene>
    <name evidence="4" type="ORF">AERO8C_20411</name>
    <name evidence="2" type="ORF">D6R50_00230</name>
    <name evidence="3" type="ORF">E8Q35_07805</name>
    <name evidence="1" type="ORF">WM43_19695</name>
</gene>
<dbReference type="InterPro" id="IPR006311">
    <property type="entry name" value="TAT_signal"/>
</dbReference>
<evidence type="ECO:0000313" key="5">
    <source>
        <dbReference type="Proteomes" id="UP000076809"/>
    </source>
</evidence>
<reference evidence="4 8" key="4">
    <citation type="submission" date="2019-10" db="EMBL/GenBank/DDBJ databases">
        <authorList>
            <person name="Karimi E."/>
        </authorList>
    </citation>
    <scope>NUCLEOTIDE SEQUENCE [LARGE SCALE GENOMIC DNA]</scope>
    <source>
        <strain evidence="4">Aeromonas sp. 8C</strain>
    </source>
</reference>
<evidence type="ECO:0000313" key="2">
    <source>
        <dbReference type="EMBL" id="RKJ91093.1"/>
    </source>
</evidence>
<dbReference type="EMBL" id="SSUX01000004">
    <property type="protein sequence ID" value="THJ46175.1"/>
    <property type="molecule type" value="Genomic_DNA"/>
</dbReference>
<sequence length="641" mass="70487">MSITRRDFLNGVAITIAAGVAPINLLKAAEGGSTLADKTLAYPPALTGLRGNHPGSFEPAHSIARDGKQYDFANIPLEGEYDLVIVGAGISGLAAACFYQQLLGADKKILLLDNHDDFGGHAKRNEFTTPDGLRLGYGGSESLQSPRSVYSPVALGLLKALEVNIDELAAGFQQTFYPDLGLSRGVYFDEKHFGVNKIVNGDPGHNVADDIPRDRLNGRPLAEFIGDFPLDDADKAALLALHESKIDYLSGMTREQQDEWVTRNSYTTFLRDKVGLSERAITYFQQRTNDFQAVGIDATACADARLCALPGFDGLNLTPLDAEEQAELDDPYIFHFPDGNAGLTRLMVRKLIPQVAPGHTMQDVVLAKFDYSKLDLPEHKVQLRLGSTALQAKNVRLADGKLAVDVTYIKEGKLHRVRAKQSIMAGYNMMIPYMVPEMPEPQKEALRQNAKAPLVYTKVVIKNWQAFVKLGVHEVYSPAAPYSRVKLDYPVSMGGYEHPKSPDQPMCLHMVYVPTLPGSGLSAREQSRKGRAMILGMPFEQHEQMIREQLQGMLGSAGFNHEQDILAITVNRWSHGYSYVTNTLFDDEAQCEKWIELGRQPIGNITIANSDAGWSPYAHAAIDEAWRAVNELVAMSKGGAQ</sequence>